<dbReference type="OrthoDB" id="3867480at2"/>
<evidence type="ECO:0000313" key="4">
    <source>
        <dbReference type="Proteomes" id="UP000309033"/>
    </source>
</evidence>
<dbReference type="Proteomes" id="UP000309033">
    <property type="component" value="Unassembled WGS sequence"/>
</dbReference>
<feature type="chain" id="PRO_5024374969" evidence="2">
    <location>
        <begin position="27"/>
        <end position="306"/>
    </location>
</feature>
<accession>A0A5R8YNQ7</accession>
<keyword evidence="2" id="KW-0732">Signal</keyword>
<proteinExistence type="predicted"/>
<comment type="caution">
    <text evidence="3">The sequence shown here is derived from an EMBL/GenBank/DDBJ whole genome shotgun (WGS) entry which is preliminary data.</text>
</comment>
<sequence>MTSLARRTPVLSAVALITFLPMAASAGSEPTLPTARAFDGDRPLPSVRPVTEYCAAHPGACRFAVNKAGSGDFYSAVKSLGNAAINCTDDNITVTRQITLRTGSSDNLGGEITGKIAVEGQLNASGEVSAAVNAEGSGSFDTPNKQQGPSATFGAKAGANGSGKVGGSLGLKGAFEGAFKLAYQHTWTSEQTESTTYTTVVRPGDALVFGASAAMQRVAGTITVPNGLHIHNVVVTGPSSVNTSTFVAETFVVGGNTCEQVHPHATTAADDNVNPPPRRVDAMTPLSALPPGARLRERTVLPFRPS</sequence>
<feature type="signal peptide" evidence="2">
    <location>
        <begin position="1"/>
        <end position="26"/>
    </location>
</feature>
<name>A0A5R8YNQ7_9ACTN</name>
<evidence type="ECO:0000313" key="3">
    <source>
        <dbReference type="EMBL" id="TLP55108.1"/>
    </source>
</evidence>
<organism evidence="3 4">
    <name type="scientific">Microbispora triticiradicis</name>
    <dbReference type="NCBI Taxonomy" id="2200763"/>
    <lineage>
        <taxon>Bacteria</taxon>
        <taxon>Bacillati</taxon>
        <taxon>Actinomycetota</taxon>
        <taxon>Actinomycetes</taxon>
        <taxon>Streptosporangiales</taxon>
        <taxon>Streptosporangiaceae</taxon>
        <taxon>Microbispora</taxon>
    </lineage>
</organism>
<reference evidence="3" key="1">
    <citation type="submission" date="2019-05" db="EMBL/GenBank/DDBJ databases">
        <title>Isolation, diversity and antifungal activity of Actinobacteria from wheat.</title>
        <authorList>
            <person name="Yu B."/>
        </authorList>
    </citation>
    <scope>NUCLEOTIDE SEQUENCE [LARGE SCALE GENOMIC DNA]</scope>
    <source>
        <strain evidence="3">NEAU-HEGS1-5</strain>
    </source>
</reference>
<gene>
    <name evidence="3" type="ORF">FED44_25590</name>
</gene>
<protein>
    <submittedName>
        <fullName evidence="3">Uncharacterized protein</fullName>
    </submittedName>
</protein>
<dbReference type="EMBL" id="VANP01000011">
    <property type="protein sequence ID" value="TLP55108.1"/>
    <property type="molecule type" value="Genomic_DNA"/>
</dbReference>
<keyword evidence="4" id="KW-1185">Reference proteome</keyword>
<feature type="region of interest" description="Disordered" evidence="1">
    <location>
        <begin position="134"/>
        <end position="156"/>
    </location>
</feature>
<evidence type="ECO:0000256" key="2">
    <source>
        <dbReference type="SAM" id="SignalP"/>
    </source>
</evidence>
<feature type="compositionally biased region" description="Polar residues" evidence="1">
    <location>
        <begin position="139"/>
        <end position="150"/>
    </location>
</feature>
<dbReference type="AlphaFoldDB" id="A0A5R8YNQ7"/>
<evidence type="ECO:0000256" key="1">
    <source>
        <dbReference type="SAM" id="MobiDB-lite"/>
    </source>
</evidence>